<dbReference type="PROSITE" id="PS51257">
    <property type="entry name" value="PROKAR_LIPOPROTEIN"/>
    <property type="match status" value="1"/>
</dbReference>
<protein>
    <submittedName>
        <fullName evidence="1">Uncharacterized protein</fullName>
    </submittedName>
</protein>
<evidence type="ECO:0000313" key="2">
    <source>
        <dbReference type="Proteomes" id="UP001186041"/>
    </source>
</evidence>
<dbReference type="AlphaFoldDB" id="A0AAE4VG08"/>
<dbReference type="Proteomes" id="UP001186041">
    <property type="component" value="Unassembled WGS sequence"/>
</dbReference>
<proteinExistence type="predicted"/>
<accession>A0AAE4VG08</accession>
<comment type="caution">
    <text evidence="1">The sequence shown here is derived from an EMBL/GenBank/DDBJ whole genome shotgun (WGS) entry which is preliminary data.</text>
</comment>
<organism evidence="1 2">
    <name type="scientific">Mycolicibacterium fortuitum</name>
    <name type="common">Mycobacterium fortuitum</name>
    <dbReference type="NCBI Taxonomy" id="1766"/>
    <lineage>
        <taxon>Bacteria</taxon>
        <taxon>Bacillati</taxon>
        <taxon>Actinomycetota</taxon>
        <taxon>Actinomycetes</taxon>
        <taxon>Mycobacteriales</taxon>
        <taxon>Mycobacteriaceae</taxon>
        <taxon>Mycolicibacterium</taxon>
    </lineage>
</organism>
<evidence type="ECO:0000313" key="1">
    <source>
        <dbReference type="EMBL" id="MDV7293779.1"/>
    </source>
</evidence>
<reference evidence="1" key="1">
    <citation type="submission" date="2023-10" db="EMBL/GenBank/DDBJ databases">
        <title>Mycolicibacterium fortuitum clinical isolates causing pulmonary infections in humans.</title>
        <authorList>
            <person name="Mejia-Ponce P.M."/>
            <person name="Zenteno-Cuevas R."/>
            <person name="Licona-Cassani C."/>
        </authorList>
    </citation>
    <scope>NUCLEOTIDE SEQUENCE</scope>
    <source>
        <strain evidence="1">M8</strain>
    </source>
</reference>
<dbReference type="EMBL" id="JAWLVV010000031">
    <property type="protein sequence ID" value="MDV7293779.1"/>
    <property type="molecule type" value="Genomic_DNA"/>
</dbReference>
<name>A0AAE4VG08_MYCFO</name>
<dbReference type="RefSeq" id="WP_171504738.1">
    <property type="nucleotide sequence ID" value="NZ_JAAZWM010000019.1"/>
</dbReference>
<sequence>MSNPVTRKCALMVLTAALLVTGAGCDSDSADTAPTTSSKPAPDPYALTKYSIIWSDSAGLDLMSPEGTYVRASVESLDVGTSNRNRDAAVPDFWKSVTGPAKEFAESLFNFGPDGPWVGIMRYQILQAADHGDSFEVTVCTFVAQRGTPTQARGNPDGTYQFRNQGNPWYLTVRRDGDTAPPSHQSGPDTFATRPVLGTWKTTDWHGLPRGQSNPCRDNEPMPGVEPGTWPVVAPGNFYVTTDIPTAPSYPGWSDAL</sequence>
<gene>
    <name evidence="1" type="ORF">R4485_26865</name>
</gene>